<dbReference type="PANTHER" id="PTHR11827:SF103">
    <property type="entry name" value="SODIUM CHLORIDE COTRANSPORTER 69, ISOFORM E"/>
    <property type="match status" value="1"/>
</dbReference>
<dbReference type="Pfam" id="PF03522">
    <property type="entry name" value="SLC12"/>
    <property type="match status" value="1"/>
</dbReference>
<keyword evidence="3" id="KW-0813">Transport</keyword>
<dbReference type="GO" id="GO:0055064">
    <property type="term" value="P:chloride ion homeostasis"/>
    <property type="evidence" value="ECO:0007669"/>
    <property type="project" value="TreeGrafter"/>
</dbReference>
<evidence type="ECO:0000256" key="8">
    <source>
        <dbReference type="SAM" id="Phobius"/>
    </source>
</evidence>
<feature type="region of interest" description="Disordered" evidence="7">
    <location>
        <begin position="795"/>
        <end position="830"/>
    </location>
</feature>
<evidence type="ECO:0000259" key="9">
    <source>
        <dbReference type="Pfam" id="PF00324"/>
    </source>
</evidence>
<feature type="transmembrane region" description="Helical" evidence="8">
    <location>
        <begin position="425"/>
        <end position="456"/>
    </location>
</feature>
<keyword evidence="6 8" id="KW-0472">Membrane</keyword>
<dbReference type="OrthoDB" id="2020542at2759"/>
<feature type="transmembrane region" description="Helical" evidence="8">
    <location>
        <begin position="269"/>
        <end position="288"/>
    </location>
</feature>
<keyword evidence="5 8" id="KW-1133">Transmembrane helix</keyword>
<accession>A0A9K3CXK5</accession>
<dbReference type="GO" id="GO:1990573">
    <property type="term" value="P:potassium ion import across plasma membrane"/>
    <property type="evidence" value="ECO:0007669"/>
    <property type="project" value="TreeGrafter"/>
</dbReference>
<keyword evidence="4 8" id="KW-0812">Transmembrane</keyword>
<feature type="transmembrane region" description="Helical" evidence="8">
    <location>
        <begin position="183"/>
        <end position="203"/>
    </location>
</feature>
<dbReference type="Gene3D" id="1.20.1740.10">
    <property type="entry name" value="Amino acid/polyamine transporter I"/>
    <property type="match status" value="1"/>
</dbReference>
<evidence type="ECO:0000313" key="11">
    <source>
        <dbReference type="EMBL" id="GIQ84173.1"/>
    </source>
</evidence>
<feature type="domain" description="Amino acid permease/ SLC12A" evidence="9">
    <location>
        <begin position="94"/>
        <end position="503"/>
    </location>
</feature>
<dbReference type="Pfam" id="PF00324">
    <property type="entry name" value="AA_permease"/>
    <property type="match status" value="1"/>
</dbReference>
<organism evidence="11 12">
    <name type="scientific">Kipferlia bialata</name>
    <dbReference type="NCBI Taxonomy" id="797122"/>
    <lineage>
        <taxon>Eukaryota</taxon>
        <taxon>Metamonada</taxon>
        <taxon>Carpediemonas-like organisms</taxon>
        <taxon>Kipferlia</taxon>
    </lineage>
</organism>
<feature type="transmembrane region" description="Helical" evidence="8">
    <location>
        <begin position="113"/>
        <end position="136"/>
    </location>
</feature>
<feature type="transmembrane region" description="Helical" evidence="8">
    <location>
        <begin position="362"/>
        <end position="381"/>
    </location>
</feature>
<feature type="transmembrane region" description="Helical" evidence="8">
    <location>
        <begin position="308"/>
        <end position="332"/>
    </location>
</feature>
<dbReference type="GO" id="GO:0055078">
    <property type="term" value="P:sodium ion homeostasis"/>
    <property type="evidence" value="ECO:0007669"/>
    <property type="project" value="TreeGrafter"/>
</dbReference>
<reference evidence="11 12" key="1">
    <citation type="journal article" date="2018" name="PLoS ONE">
        <title>The draft genome of Kipferlia bialata reveals reductive genome evolution in fornicate parasites.</title>
        <authorList>
            <person name="Tanifuji G."/>
            <person name="Takabayashi S."/>
            <person name="Kume K."/>
            <person name="Takagi M."/>
            <person name="Nakayama T."/>
            <person name="Kamikawa R."/>
            <person name="Inagaki Y."/>
            <person name="Hashimoto T."/>
        </authorList>
    </citation>
    <scope>NUCLEOTIDE SEQUENCE [LARGE SCALE GENOMIC DNA]</scope>
    <source>
        <strain evidence="11">NY0173</strain>
    </source>
</reference>
<dbReference type="InterPro" id="IPR004841">
    <property type="entry name" value="AA-permease/SLC12A_dom"/>
</dbReference>
<feature type="compositionally biased region" description="Polar residues" evidence="7">
    <location>
        <begin position="29"/>
        <end position="40"/>
    </location>
</feature>
<dbReference type="Proteomes" id="UP000265618">
    <property type="component" value="Unassembled WGS sequence"/>
</dbReference>
<feature type="domain" description="SLC12A transporter C-terminal" evidence="10">
    <location>
        <begin position="671"/>
        <end position="737"/>
    </location>
</feature>
<evidence type="ECO:0000256" key="1">
    <source>
        <dbReference type="ARBA" id="ARBA00004141"/>
    </source>
</evidence>
<comment type="similarity">
    <text evidence="2">Belongs to the SLC12A transporter family.</text>
</comment>
<feature type="transmembrane region" description="Helical" evidence="8">
    <location>
        <begin position="387"/>
        <end position="404"/>
    </location>
</feature>
<dbReference type="GO" id="GO:0016020">
    <property type="term" value="C:membrane"/>
    <property type="evidence" value="ECO:0007669"/>
    <property type="project" value="UniProtKB-SubCell"/>
</dbReference>
<evidence type="ECO:0000256" key="5">
    <source>
        <dbReference type="ARBA" id="ARBA00022989"/>
    </source>
</evidence>
<feature type="transmembrane region" description="Helical" evidence="8">
    <location>
        <begin position="228"/>
        <end position="248"/>
    </location>
</feature>
<protein>
    <recommendedName>
        <fullName evidence="13">Amino acid permease/ SLC12A domain-containing protein</fullName>
    </recommendedName>
</protein>
<comment type="caution">
    <text evidence="11">The sequence shown here is derived from an EMBL/GenBank/DDBJ whole genome shotgun (WGS) entry which is preliminary data.</text>
</comment>
<evidence type="ECO:0008006" key="13">
    <source>
        <dbReference type="Google" id="ProtNLM"/>
    </source>
</evidence>
<gene>
    <name evidence="11" type="ORF">KIPB_005618</name>
</gene>
<feature type="compositionally biased region" description="Basic and acidic residues" evidence="7">
    <location>
        <begin position="808"/>
        <end position="822"/>
    </location>
</feature>
<name>A0A9K3CXK5_9EUKA</name>
<evidence type="ECO:0000259" key="10">
    <source>
        <dbReference type="Pfam" id="PF03522"/>
    </source>
</evidence>
<evidence type="ECO:0000256" key="4">
    <source>
        <dbReference type="ARBA" id="ARBA00022692"/>
    </source>
</evidence>
<dbReference type="PANTHER" id="PTHR11827">
    <property type="entry name" value="SOLUTE CARRIER FAMILY 12, CATION COTRANSPORTERS"/>
    <property type="match status" value="1"/>
</dbReference>
<feature type="compositionally biased region" description="Basic and acidic residues" evidence="7">
    <location>
        <begin position="41"/>
        <end position="50"/>
    </location>
</feature>
<proteinExistence type="inferred from homology"/>
<dbReference type="GO" id="GO:0006884">
    <property type="term" value="P:cell volume homeostasis"/>
    <property type="evidence" value="ECO:0007669"/>
    <property type="project" value="TreeGrafter"/>
</dbReference>
<dbReference type="AlphaFoldDB" id="A0A9K3CXK5"/>
<feature type="region of interest" description="Disordered" evidence="7">
    <location>
        <begin position="1"/>
        <end position="53"/>
    </location>
</feature>
<evidence type="ECO:0000313" key="12">
    <source>
        <dbReference type="Proteomes" id="UP000265618"/>
    </source>
</evidence>
<evidence type="ECO:0000256" key="2">
    <source>
        <dbReference type="ARBA" id="ARBA00010593"/>
    </source>
</evidence>
<sequence length="943" mass="100019">MDPNPMSPVRDRIPIRGQGGGNRPVPGGTSTAPVSVSGQAHTDRENHSEAHAPAQPRVVKAALSFLKGKGPTGTKSKFGTFTGVLGRCLVKIWGPSRAGGVYYMISRSLGPQYGGAIGLLFFIANSCASALHMLGVAETVEGFLSAPLFGSVGTDMTVFGLILLGVGCIVCSRGVAWVVKMDMALLVTLVTAITSVIAGSFFLTHGDGWIPYGIATKINLGLNLASEYSVGVSFLTLFALFFPALTGINAGANITNDLSSPSKSIPQGTLGAVVTSSSVYLILIWILAAVVERRNLKADLQIMNHLSVWGPLVSFGTIAAGISSSLSCLFSAPRVLTALAKDDIIKHPVMQWFAVETDRQPLRALVLTGIICVVCLFIGSLNFISPIITSFFLLSYLAVNWACYSAEVAKAPSWRPTFKYFHKNAALAGAALSLAIMLILSPSMTAVALLMAAGLFKAIESSASDISWGSTSDALVFRLAAQFAMQAEKVADSHAHVKTFRPQLLTLVGDPLKRASLAELAAGLVSDRGLTLLASVVPEQPTWEESVGALKAAKASSKKWLQDRHGQLSGFEMSVLAKSVRAGAQHLMLSGIGPFHSNTVVVGMKTLLEEGVTAIESHHPSVKHPVAPPLMAPGVSADEWVGILRDACALGQGVVTVGGTEHLYAQAASVSRSKSGRLDVYWLADDGGLTLLLAYLMSMSPDWRGCQLRVFCSALGRELTEQRQRMETFLHGLRIKAEVQGEGDLSPGEESHLNSFLSSHRDAALTIDMGTAERLEGTSDHGSVFGLWKLDGGASQADEAAPTTGREVVGRDRGREGGRDGHATPPSGLAMLWGGRERETLRGTTPSATVSAAASPTPVQQSGYYLRSVPVPKDMVQQTRRFYRLGNVISHLSSGSNAVFVTMPLPQLDIEPALYVAWCNAICDIRGVPIVLIRGVETVLEVE</sequence>
<feature type="transmembrane region" description="Helical" evidence="8">
    <location>
        <begin position="156"/>
        <end position="176"/>
    </location>
</feature>
<comment type="subcellular location">
    <subcellularLocation>
        <location evidence="1">Membrane</location>
        <topology evidence="1">Multi-pass membrane protein</topology>
    </subcellularLocation>
</comment>
<dbReference type="EMBL" id="BDIP01001335">
    <property type="protein sequence ID" value="GIQ84173.1"/>
    <property type="molecule type" value="Genomic_DNA"/>
</dbReference>
<dbReference type="InterPro" id="IPR004842">
    <property type="entry name" value="SLC12A_fam"/>
</dbReference>
<evidence type="ECO:0000256" key="3">
    <source>
        <dbReference type="ARBA" id="ARBA00022448"/>
    </source>
</evidence>
<dbReference type="InterPro" id="IPR018491">
    <property type="entry name" value="SLC12_C"/>
</dbReference>
<dbReference type="GO" id="GO:0055075">
    <property type="term" value="P:potassium ion homeostasis"/>
    <property type="evidence" value="ECO:0007669"/>
    <property type="project" value="TreeGrafter"/>
</dbReference>
<evidence type="ECO:0000256" key="7">
    <source>
        <dbReference type="SAM" id="MobiDB-lite"/>
    </source>
</evidence>
<dbReference type="FunFam" id="1.20.1740.10:FF:000013">
    <property type="entry name" value="Solute carrier family 12 member"/>
    <property type="match status" value="1"/>
</dbReference>
<dbReference type="GO" id="GO:0008511">
    <property type="term" value="F:sodium:potassium:chloride symporter activity"/>
    <property type="evidence" value="ECO:0007669"/>
    <property type="project" value="TreeGrafter"/>
</dbReference>
<evidence type="ECO:0000256" key="6">
    <source>
        <dbReference type="ARBA" id="ARBA00023136"/>
    </source>
</evidence>
<keyword evidence="12" id="KW-1185">Reference proteome</keyword>